<sequence>MNNNKIVISDVNKNENNNKIIVIDGQGNKKFCESFPNLDVKFLGSNNYIEISESAKILSKTQIICTDNVYVKVGELCKLHLKFYGRISPYAKLIIGDKVTMGDVFFILHDEPGLEVRIGNDCMFSERIVVRPSDGHSIIDYYDERVLNKPEPIIIEEHCWLGRRTTFLKGTHVPKNSVVGANALFTKSSGSLINDGSGGIFAGVPAKLIRAGITWNRLHTYDYEKMRKQEQFQCDSITHI</sequence>
<dbReference type="Pfam" id="PF14602">
    <property type="entry name" value="Hexapep_2"/>
    <property type="match status" value="1"/>
</dbReference>
<accession>A0A9D9DMG3</accession>
<dbReference type="InterPro" id="IPR001451">
    <property type="entry name" value="Hexapep"/>
</dbReference>
<dbReference type="AlphaFoldDB" id="A0A9D9DMG3"/>
<reference evidence="1" key="2">
    <citation type="journal article" date="2021" name="PeerJ">
        <title>Extensive microbial diversity within the chicken gut microbiome revealed by metagenomics and culture.</title>
        <authorList>
            <person name="Gilroy R."/>
            <person name="Ravi A."/>
            <person name="Getino M."/>
            <person name="Pursley I."/>
            <person name="Horton D.L."/>
            <person name="Alikhan N.F."/>
            <person name="Baker D."/>
            <person name="Gharbi K."/>
            <person name="Hall N."/>
            <person name="Watson M."/>
            <person name="Adriaenssens E.M."/>
            <person name="Foster-Nyarko E."/>
            <person name="Jarju S."/>
            <person name="Secka A."/>
            <person name="Antonio M."/>
            <person name="Oren A."/>
            <person name="Chaudhuri R.R."/>
            <person name="La Ragione R."/>
            <person name="Hildebrand F."/>
            <person name="Pallen M.J."/>
        </authorList>
    </citation>
    <scope>NUCLEOTIDE SEQUENCE</scope>
    <source>
        <strain evidence="1">10192</strain>
    </source>
</reference>
<reference evidence="1" key="1">
    <citation type="submission" date="2020-10" db="EMBL/GenBank/DDBJ databases">
        <authorList>
            <person name="Gilroy R."/>
        </authorList>
    </citation>
    <scope>NUCLEOTIDE SEQUENCE</scope>
    <source>
        <strain evidence="1">10192</strain>
    </source>
</reference>
<dbReference type="PANTHER" id="PTHR23416:SF78">
    <property type="entry name" value="LIPOPOLYSACCHARIDE BIOSYNTHESIS O-ACETYL TRANSFERASE WBBJ-RELATED"/>
    <property type="match status" value="1"/>
</dbReference>
<comment type="caution">
    <text evidence="1">The sequence shown here is derived from an EMBL/GenBank/DDBJ whole genome shotgun (WGS) entry which is preliminary data.</text>
</comment>
<dbReference type="InterPro" id="IPR051159">
    <property type="entry name" value="Hexapeptide_acetyltransf"/>
</dbReference>
<dbReference type="CDD" id="cd04647">
    <property type="entry name" value="LbH_MAT_like"/>
    <property type="match status" value="1"/>
</dbReference>
<proteinExistence type="predicted"/>
<dbReference type="EMBL" id="JADIND010000077">
    <property type="protein sequence ID" value="MBO8430434.1"/>
    <property type="molecule type" value="Genomic_DNA"/>
</dbReference>
<evidence type="ECO:0000313" key="2">
    <source>
        <dbReference type="Proteomes" id="UP000823632"/>
    </source>
</evidence>
<dbReference type="PANTHER" id="PTHR23416">
    <property type="entry name" value="SIALIC ACID SYNTHASE-RELATED"/>
    <property type="match status" value="1"/>
</dbReference>
<dbReference type="GO" id="GO:0016746">
    <property type="term" value="F:acyltransferase activity"/>
    <property type="evidence" value="ECO:0007669"/>
    <property type="project" value="UniProtKB-KW"/>
</dbReference>
<dbReference type="Gene3D" id="2.160.10.10">
    <property type="entry name" value="Hexapeptide repeat proteins"/>
    <property type="match status" value="1"/>
</dbReference>
<keyword evidence="1" id="KW-0808">Transferase</keyword>
<organism evidence="1 2">
    <name type="scientific">Candidatus Scatousia excrementipullorum</name>
    <dbReference type="NCBI Taxonomy" id="2840936"/>
    <lineage>
        <taxon>Bacteria</taxon>
        <taxon>Candidatus Scatousia</taxon>
    </lineage>
</organism>
<dbReference type="InterPro" id="IPR011004">
    <property type="entry name" value="Trimer_LpxA-like_sf"/>
</dbReference>
<keyword evidence="1" id="KW-0012">Acyltransferase</keyword>
<protein>
    <submittedName>
        <fullName evidence="1">Acyltransferase</fullName>
    </submittedName>
</protein>
<name>A0A9D9DMG3_9BACT</name>
<evidence type="ECO:0000313" key="1">
    <source>
        <dbReference type="EMBL" id="MBO8430434.1"/>
    </source>
</evidence>
<gene>
    <name evidence="1" type="ORF">IAC76_03530</name>
</gene>
<dbReference type="Proteomes" id="UP000823632">
    <property type="component" value="Unassembled WGS sequence"/>
</dbReference>
<dbReference type="SUPFAM" id="SSF51161">
    <property type="entry name" value="Trimeric LpxA-like enzymes"/>
    <property type="match status" value="1"/>
</dbReference>